<feature type="binding site" evidence="6">
    <location>
        <position position="246"/>
    </location>
    <ligand>
        <name>Mg(2+)</name>
        <dbReference type="ChEBI" id="CHEBI:18420"/>
    </ligand>
</feature>
<feature type="binding site" evidence="6">
    <location>
        <position position="195"/>
    </location>
    <ligand>
        <name>Mg(2+)</name>
        <dbReference type="ChEBI" id="CHEBI:18420"/>
    </ligand>
</feature>
<protein>
    <recommendedName>
        <fullName evidence="7">Dipeptide epimerase</fullName>
        <ecNumber evidence="7">5.1.1.-</ecNumber>
    </recommendedName>
</protein>
<keyword evidence="2 6" id="KW-0479">Metal-binding</keyword>
<dbReference type="SUPFAM" id="SSF51604">
    <property type="entry name" value="Enolase C-terminal domain-like"/>
    <property type="match status" value="1"/>
</dbReference>
<accession>A0A5C7FMU7</accession>
<comment type="caution">
    <text evidence="9">The sequence shown here is derived from an EMBL/GenBank/DDBJ whole genome shotgun (WGS) entry which is preliminary data.</text>
</comment>
<dbReference type="InterPro" id="IPR029017">
    <property type="entry name" value="Enolase-like_N"/>
</dbReference>
<keyword evidence="3 6" id="KW-0460">Magnesium</keyword>
<reference evidence="9 10" key="1">
    <citation type="submission" date="2019-08" db="EMBL/GenBank/DDBJ databases">
        <title>Lewinella sp. strain SSH13 Genome sequencing and assembly.</title>
        <authorList>
            <person name="Kim I."/>
        </authorList>
    </citation>
    <scope>NUCLEOTIDE SEQUENCE [LARGE SCALE GENOMIC DNA]</scope>
    <source>
        <strain evidence="9 10">SSH13</strain>
    </source>
</reference>
<dbReference type="SUPFAM" id="SSF54826">
    <property type="entry name" value="Enolase N-terminal domain-like"/>
    <property type="match status" value="1"/>
</dbReference>
<dbReference type="Proteomes" id="UP000321907">
    <property type="component" value="Unassembled WGS sequence"/>
</dbReference>
<dbReference type="InterPro" id="IPR036849">
    <property type="entry name" value="Enolase-like_C_sf"/>
</dbReference>
<evidence type="ECO:0000256" key="7">
    <source>
        <dbReference type="RuleBase" id="RU366006"/>
    </source>
</evidence>
<evidence type="ECO:0000256" key="2">
    <source>
        <dbReference type="ARBA" id="ARBA00022723"/>
    </source>
</evidence>
<evidence type="ECO:0000256" key="4">
    <source>
        <dbReference type="ARBA" id="ARBA00023235"/>
    </source>
</evidence>
<dbReference type="Pfam" id="PF13378">
    <property type="entry name" value="MR_MLE_C"/>
    <property type="match status" value="1"/>
</dbReference>
<dbReference type="OrthoDB" id="9775391at2"/>
<dbReference type="GO" id="GO:0000287">
    <property type="term" value="F:magnesium ion binding"/>
    <property type="evidence" value="ECO:0007669"/>
    <property type="project" value="UniProtKB-ARBA"/>
</dbReference>
<evidence type="ECO:0000313" key="9">
    <source>
        <dbReference type="EMBL" id="TXF88802.1"/>
    </source>
</evidence>
<evidence type="ECO:0000256" key="5">
    <source>
        <dbReference type="PIRSR" id="PIRSR634603-1"/>
    </source>
</evidence>
<dbReference type="CDD" id="cd03319">
    <property type="entry name" value="L-Ala-DL-Glu_epimerase"/>
    <property type="match status" value="1"/>
</dbReference>
<feature type="domain" description="Mandelate racemase/muconate lactonizing enzyme C-terminal" evidence="8">
    <location>
        <begin position="152"/>
        <end position="242"/>
    </location>
</feature>
<feature type="binding site" evidence="6">
    <location>
        <position position="221"/>
    </location>
    <ligand>
        <name>Mg(2+)</name>
        <dbReference type="ChEBI" id="CHEBI:18420"/>
    </ligand>
</feature>
<organism evidence="9 10">
    <name type="scientific">Neolewinella aurantiaca</name>
    <dbReference type="NCBI Taxonomy" id="2602767"/>
    <lineage>
        <taxon>Bacteria</taxon>
        <taxon>Pseudomonadati</taxon>
        <taxon>Bacteroidota</taxon>
        <taxon>Saprospiria</taxon>
        <taxon>Saprospirales</taxon>
        <taxon>Lewinellaceae</taxon>
        <taxon>Neolewinella</taxon>
    </lineage>
</organism>
<dbReference type="GO" id="GO:0016855">
    <property type="term" value="F:racemase and epimerase activity, acting on amino acids and derivatives"/>
    <property type="evidence" value="ECO:0007669"/>
    <property type="project" value="UniProtKB-UniRule"/>
</dbReference>
<comment type="cofactor">
    <cofactor evidence="6 7">
        <name>Mg(2+)</name>
        <dbReference type="ChEBI" id="CHEBI:18420"/>
    </cofactor>
    <text evidence="6 7">Binds 1 Mg(2+) ion per subunit.</text>
</comment>
<dbReference type="PANTHER" id="PTHR48080:SF3">
    <property type="entry name" value="ENOLASE SUPERFAMILY MEMBER DDB_G0284701"/>
    <property type="match status" value="1"/>
</dbReference>
<evidence type="ECO:0000256" key="3">
    <source>
        <dbReference type="ARBA" id="ARBA00022842"/>
    </source>
</evidence>
<keyword evidence="4 7" id="KW-0413">Isomerase</keyword>
<dbReference type="InterPro" id="IPR029065">
    <property type="entry name" value="Enolase_C-like"/>
</dbReference>
<dbReference type="SMART" id="SM00922">
    <property type="entry name" value="MR_MLE"/>
    <property type="match status" value="1"/>
</dbReference>
<dbReference type="Gene3D" id="3.20.20.120">
    <property type="entry name" value="Enolase-like C-terminal domain"/>
    <property type="match status" value="1"/>
</dbReference>
<dbReference type="PANTHER" id="PTHR48080">
    <property type="entry name" value="D-GALACTONATE DEHYDRATASE-RELATED"/>
    <property type="match status" value="1"/>
</dbReference>
<comment type="similarity">
    <text evidence="1 7">Belongs to the mandelate racemase/muconate lactonizing enzyme family.</text>
</comment>
<dbReference type="EMBL" id="VOXD01000019">
    <property type="protein sequence ID" value="TXF88802.1"/>
    <property type="molecule type" value="Genomic_DNA"/>
</dbReference>
<dbReference type="EC" id="5.1.1.-" evidence="7"/>
<name>A0A5C7FMU7_9BACT</name>
<proteinExistence type="inferred from homology"/>
<keyword evidence="10" id="KW-1185">Reference proteome</keyword>
<dbReference type="SFLD" id="SFLDG00180">
    <property type="entry name" value="muconate_cycloisomerase"/>
    <property type="match status" value="1"/>
</dbReference>
<sequence length="356" mass="39265">MQLIVHPYTLPMANPFRIAHGSRTEQPTLIVELSTVSMTTRISGYGEAPMTSYYGLDSAECTRVLTDLAPAFAQKKDLPESMESFLEEVAPDLHPFLRCALDVALEDLRARVQGVPLRHLWRGKTSMDSPDRYGEAKLRQTPTCYTIGLAPVEEMVRKLKAFPWPIYKIKLGAGDDDLAIIRALRKHTEAPFYVDANTGWTAEQTIALSHELKALGVVFIEQPLKTDDLTGQKEVFQHSALPIIADESCQTEVDVDRCARYFHGINIKVVKCGGLTPARRMIARAREQGLKVMAGCMTESSVGISGIAQLLPELDYADMDGAMLITNDPARGVTFDPVTGYAIYPDRPGIGVELIA</sequence>
<feature type="active site" description="Proton acceptor; specific for (S)-substrate epimerization" evidence="5">
    <location>
        <position position="268"/>
    </location>
</feature>
<dbReference type="Pfam" id="PF02746">
    <property type="entry name" value="MR_MLE_N"/>
    <property type="match status" value="1"/>
</dbReference>
<gene>
    <name evidence="9" type="ORF">FUA23_13205</name>
</gene>
<dbReference type="Gene3D" id="3.30.390.10">
    <property type="entry name" value="Enolase-like, N-terminal domain"/>
    <property type="match status" value="1"/>
</dbReference>
<dbReference type="InterPro" id="IPR013341">
    <property type="entry name" value="Mandelate_racemase_N_dom"/>
</dbReference>
<dbReference type="InterPro" id="IPR034593">
    <property type="entry name" value="DgoD-like"/>
</dbReference>
<dbReference type="AlphaFoldDB" id="A0A5C7FMU7"/>
<dbReference type="InterPro" id="IPR034603">
    <property type="entry name" value="Dipeptide_epimerase"/>
</dbReference>
<feature type="active site" description="Proton acceptor; specific for (R)-substrate epimerization" evidence="5">
    <location>
        <position position="170"/>
    </location>
</feature>
<evidence type="ECO:0000259" key="8">
    <source>
        <dbReference type="SMART" id="SM00922"/>
    </source>
</evidence>
<evidence type="ECO:0000256" key="6">
    <source>
        <dbReference type="PIRSR" id="PIRSR634603-3"/>
    </source>
</evidence>
<evidence type="ECO:0000313" key="10">
    <source>
        <dbReference type="Proteomes" id="UP000321907"/>
    </source>
</evidence>
<dbReference type="SFLD" id="SFLDS00001">
    <property type="entry name" value="Enolase"/>
    <property type="match status" value="1"/>
</dbReference>
<evidence type="ECO:0000256" key="1">
    <source>
        <dbReference type="ARBA" id="ARBA00008031"/>
    </source>
</evidence>
<dbReference type="InterPro" id="IPR013342">
    <property type="entry name" value="Mandelate_racemase_C"/>
</dbReference>